<dbReference type="Proteomes" id="UP000007652">
    <property type="component" value="Unassembled WGS sequence"/>
</dbReference>
<dbReference type="EMBL" id="CAKP01000159">
    <property type="protein sequence ID" value="CCJ34792.1"/>
    <property type="molecule type" value="Genomic_DNA"/>
</dbReference>
<protein>
    <submittedName>
        <fullName evidence="1">Uncharacterized protein</fullName>
    </submittedName>
</protein>
<keyword evidence="2" id="KW-1185">Reference proteome</keyword>
<proteinExistence type="predicted"/>
<dbReference type="AlphaFoldDB" id="I7KAK0"/>
<comment type="caution">
    <text evidence="1">The sequence shown here is derived from an EMBL/GenBank/DDBJ whole genome shotgun (WGS) entry which is preliminary data.</text>
</comment>
<accession>I7KAK0</accession>
<evidence type="ECO:0000313" key="1">
    <source>
        <dbReference type="EMBL" id="CCJ34792.1"/>
    </source>
</evidence>
<name>I7KAK0_9CLOT</name>
<gene>
    <name evidence="1" type="ORF">CAAU_2709</name>
</gene>
<sequence>MKRIFILILAFLLTLLIKNLSKEVYKNNEDKLFKNISYIETTESYSPWDGKVIIKKSISYAYPDKLRIDYIEEFNSIEIINGDKYYYTNDKIDRIIVRWAVPLIDIDIFEILKMIEGKEIIGYEVKHDVQYKIIGIKNKVDDVQYLTKVWVGDYKGFSLPYKVEYFINNKIVSQRVFEYQLIDDKIDFKLFSISSLGPKKLLFDGSEPIYVTLSRAKKFINFEPLIYKNNGYNLAETKVIREEGKNILNLVYIKDDVKIEVLQRKRENKDSLFTMKTDGDKIYIDFIEGDIFVSVVGILENYVDIIDFCSGLSKKINFEKIDGEYRDGQDGI</sequence>
<dbReference type="OrthoDB" id="1950888at2"/>
<dbReference type="STRING" id="857293.CAAU_2709"/>
<dbReference type="RefSeq" id="WP_008910031.1">
    <property type="nucleotide sequence ID" value="NZ_CAKP01000159.1"/>
</dbReference>
<reference evidence="1 2" key="1">
    <citation type="journal article" date="2011" name="J. Bacteriol.">
        <title>Draft genome sequence of Caloramator australicus strain RC3T, a thermoanaerobe from the Great Artesian Basin of Australia.</title>
        <authorList>
            <person name="Ogg C.D."/>
            <person name="Patel B.K.C."/>
        </authorList>
    </citation>
    <scope>NUCLEOTIDE SEQUENCE [LARGE SCALE GENOMIC DNA]</scope>
    <source>
        <strain evidence="1 2">RC3</strain>
    </source>
</reference>
<evidence type="ECO:0000313" key="2">
    <source>
        <dbReference type="Proteomes" id="UP000007652"/>
    </source>
</evidence>
<organism evidence="1 2">
    <name type="scientific">Caloramator australicus RC3</name>
    <dbReference type="NCBI Taxonomy" id="857293"/>
    <lineage>
        <taxon>Bacteria</taxon>
        <taxon>Bacillati</taxon>
        <taxon>Bacillota</taxon>
        <taxon>Clostridia</taxon>
        <taxon>Eubacteriales</taxon>
        <taxon>Clostridiaceae</taxon>
        <taxon>Caloramator</taxon>
    </lineage>
</organism>